<feature type="chain" id="PRO_5032585584" evidence="1">
    <location>
        <begin position="20"/>
        <end position="904"/>
    </location>
</feature>
<keyword evidence="4" id="KW-1185">Reference proteome</keyword>
<dbReference type="Gene3D" id="2.60.450.10">
    <property type="entry name" value="Lipopolysaccharide (LPS) transport protein A like domain"/>
    <property type="match status" value="1"/>
</dbReference>
<dbReference type="GO" id="GO:1990351">
    <property type="term" value="C:transporter complex"/>
    <property type="evidence" value="ECO:0007669"/>
    <property type="project" value="TreeGrafter"/>
</dbReference>
<dbReference type="PANTHER" id="PTHR30189">
    <property type="entry name" value="LPS-ASSEMBLY PROTEIN"/>
    <property type="match status" value="1"/>
</dbReference>
<gene>
    <name evidence="3" type="ORF">HH304_13345</name>
</gene>
<reference evidence="3 4" key="1">
    <citation type="submission" date="2020-04" db="EMBL/GenBank/DDBJ databases">
        <title>Flammeovirgaceae bacterium KN852 isolated from deep sea.</title>
        <authorList>
            <person name="Zhang D.-C."/>
        </authorList>
    </citation>
    <scope>NUCLEOTIDE SEQUENCE [LARGE SCALE GENOMIC DNA]</scope>
    <source>
        <strain evidence="3 4">KN852</strain>
    </source>
</reference>
<accession>A0A848J4E4</accession>
<evidence type="ECO:0000313" key="4">
    <source>
        <dbReference type="Proteomes" id="UP000559010"/>
    </source>
</evidence>
<sequence length="904" mass="103246">MVTRFFYIFLIFSTISGFAQGLNVNSDSSSVSNETRNLTDDILNQKDTVPENSADTLEVDLSAKTSNPSGLSGEIKYFAKDSTIMDVVSNKVYLYNDAWITYEDIKLEADRIVIDYEEQSLSAEGVQDSTGKVRGQPVFNEGTQTYYVRKLKYNFKTERAIVEGIVTKQGEAIMHGDQMYKNEKDEIFISKTKYTTCNHIEPHYYISSREIKVIPNDKVISGPFNLNFMGVPTPLGFAFGMFPDTETKNDGTSGVIFPTFGEERRRGFFVRDFGYYFNISQYVKLALTAEVYSKGSMGARAATTYKKRYAYNGNFDFTYNRLTSGIEGDTSVTKDFWVRWSHTPQSKGNSRFSASVNAGTSTYNQNNELNPNLNTRATFNSAVTYSTIFPNSPFNLSASARYNQNVQTKEVDLQFPDLSFGMNRIFPLRSLTKKSRGLIGATSLSYNMAATNRISNKVDGDYYGIERDTILPFNAENMPFFIERARNGIRHSIPIGTSASIFKHFTINPSFTYNERWYFSKLNHRYNKEINRVVSDTSGGFNRVYDFSTSASLNTRIYGTYQFKQGAKIQAIRHLMTPAFAYNYTPDFGAEKYGYYQTIEVPGKDQPEIRSRYDGYAYGTPARGESQSLSFSLTNNVEAKILDKNDSTSEKPYKKVPLIENFSFSTGYNFAADSFNLNTFNFSFRTSLFNRKLSLNIPLRVDPYVYELTGINQEDGDITQRRVNKYAWNEGRGIGQLSSASLALSTNLNGKGRQSDNERRDEMDEIASGNLELQETISRINANPDLYLDWSIPWNLRINYNLSYSKRGFEDAEISQNVRFSGDFSLTENWKINFSSGYDFRTKDFSQTTIGINRNLHCWVMNVTWVPFGTFQSFNFEIRVRSSMLQDLKLTRNRNFRDNPSFNF</sequence>
<feature type="signal peptide" evidence="1">
    <location>
        <begin position="1"/>
        <end position="19"/>
    </location>
</feature>
<evidence type="ECO:0000256" key="1">
    <source>
        <dbReference type="SAM" id="SignalP"/>
    </source>
</evidence>
<organism evidence="3 4">
    <name type="scientific">Marinigracilibium pacificum</name>
    <dbReference type="NCBI Taxonomy" id="2729599"/>
    <lineage>
        <taxon>Bacteria</taxon>
        <taxon>Pseudomonadati</taxon>
        <taxon>Bacteroidota</taxon>
        <taxon>Cytophagia</taxon>
        <taxon>Cytophagales</taxon>
        <taxon>Flammeovirgaceae</taxon>
        <taxon>Marinigracilibium</taxon>
    </lineage>
</organism>
<evidence type="ECO:0000313" key="3">
    <source>
        <dbReference type="EMBL" id="NMM49390.1"/>
    </source>
</evidence>
<protein>
    <submittedName>
        <fullName evidence="3">LPS-assembly protein LptD</fullName>
    </submittedName>
</protein>
<dbReference type="RefSeq" id="WP_169682471.1">
    <property type="nucleotide sequence ID" value="NZ_JABBNU010000008.1"/>
</dbReference>
<dbReference type="EMBL" id="JABBNU010000008">
    <property type="protein sequence ID" value="NMM49390.1"/>
    <property type="molecule type" value="Genomic_DNA"/>
</dbReference>
<feature type="domain" description="LPS-assembly protein LptD central" evidence="2">
    <location>
        <begin position="219"/>
        <end position="704"/>
    </location>
</feature>
<dbReference type="InterPro" id="IPR050218">
    <property type="entry name" value="LptD"/>
</dbReference>
<dbReference type="GO" id="GO:0009279">
    <property type="term" value="C:cell outer membrane"/>
    <property type="evidence" value="ECO:0007669"/>
    <property type="project" value="TreeGrafter"/>
</dbReference>
<dbReference type="AlphaFoldDB" id="A0A848J4E4"/>
<dbReference type="Pfam" id="PF19838">
    <property type="entry name" value="LptD_2"/>
    <property type="match status" value="1"/>
</dbReference>
<keyword evidence="1" id="KW-0732">Signal</keyword>
<evidence type="ECO:0000259" key="2">
    <source>
        <dbReference type="Pfam" id="PF19838"/>
    </source>
</evidence>
<name>A0A848J4E4_9BACT</name>
<dbReference type="Proteomes" id="UP000559010">
    <property type="component" value="Unassembled WGS sequence"/>
</dbReference>
<dbReference type="PANTHER" id="PTHR30189:SF1">
    <property type="entry name" value="LPS-ASSEMBLY PROTEIN LPTD"/>
    <property type="match status" value="1"/>
</dbReference>
<proteinExistence type="predicted"/>
<comment type="caution">
    <text evidence="3">The sequence shown here is derived from an EMBL/GenBank/DDBJ whole genome shotgun (WGS) entry which is preliminary data.</text>
</comment>
<dbReference type="InterPro" id="IPR045659">
    <property type="entry name" value="LptD_2"/>
</dbReference>